<evidence type="ECO:0000313" key="7">
    <source>
        <dbReference type="Proteomes" id="UP001150925"/>
    </source>
</evidence>
<dbReference type="GO" id="GO:0005829">
    <property type="term" value="C:cytosol"/>
    <property type="evidence" value="ECO:0007669"/>
    <property type="project" value="TreeGrafter"/>
</dbReference>
<dbReference type="Gene3D" id="1.25.10.10">
    <property type="entry name" value="Leucine-rich Repeat Variant"/>
    <property type="match status" value="1"/>
</dbReference>
<dbReference type="OrthoDB" id="361693at2759"/>
<dbReference type="Pfam" id="PF25758">
    <property type="entry name" value="TPR_IPO11"/>
    <property type="match status" value="1"/>
</dbReference>
<dbReference type="InterPro" id="IPR011989">
    <property type="entry name" value="ARM-like"/>
</dbReference>
<reference evidence="6" key="1">
    <citation type="submission" date="2022-07" db="EMBL/GenBank/DDBJ databases">
        <title>Phylogenomic reconstructions and comparative analyses of Kickxellomycotina fungi.</title>
        <authorList>
            <person name="Reynolds N.K."/>
            <person name="Stajich J.E."/>
            <person name="Barry K."/>
            <person name="Grigoriev I.V."/>
            <person name="Crous P."/>
            <person name="Smith M.E."/>
        </authorList>
    </citation>
    <scope>NUCLEOTIDE SEQUENCE</scope>
    <source>
        <strain evidence="6">RSA 1196</strain>
    </source>
</reference>
<dbReference type="InterPro" id="IPR016024">
    <property type="entry name" value="ARM-type_fold"/>
</dbReference>
<dbReference type="PANTHER" id="PTHR10997">
    <property type="entry name" value="IMPORTIN-7, 8, 11"/>
    <property type="match status" value="1"/>
</dbReference>
<evidence type="ECO:0000259" key="5">
    <source>
        <dbReference type="PROSITE" id="PS50166"/>
    </source>
</evidence>
<comment type="subcellular location">
    <subcellularLocation>
        <location evidence="1">Nucleus</location>
    </subcellularLocation>
</comment>
<dbReference type="GO" id="GO:0006606">
    <property type="term" value="P:protein import into nucleus"/>
    <property type="evidence" value="ECO:0007669"/>
    <property type="project" value="TreeGrafter"/>
</dbReference>
<comment type="caution">
    <text evidence="6">The sequence shown here is derived from an EMBL/GenBank/DDBJ whole genome shotgun (WGS) entry which is preliminary data.</text>
</comment>
<evidence type="ECO:0000256" key="2">
    <source>
        <dbReference type="ARBA" id="ARBA00007991"/>
    </source>
</evidence>
<dbReference type="Pfam" id="PF03810">
    <property type="entry name" value="IBN_N"/>
    <property type="match status" value="1"/>
</dbReference>
<name>A0A9W8ASM3_9FUNG</name>
<keyword evidence="4" id="KW-0539">Nucleus</keyword>
<dbReference type="PROSITE" id="PS50166">
    <property type="entry name" value="IMPORTIN_B_NT"/>
    <property type="match status" value="1"/>
</dbReference>
<sequence length="986" mass="112420">MDVEVYEAIRKACTGDKQLLLLATRQLEHLQTQAGFFRSLFKIAAQAESDVHRIQALFFFNNRMKSFWRISNEAGPYLSPEDKQEIFKVLWENLYRGTVPSAVENFWYCTYARACTLEYIANGASILSRVVELINNPNHIGVVNGSVTPTQESRKCRMFKFLGIFIGHLYQEITDEKKDHLTSDLWNIGRILASRYTELQHHVVLQPNDDQLEIVTMSLVSILQGANDPDLRNSTIVKLLADAIHNFSKLFAWFKEKIKDPTQTAQYLNYFQLCSQLHILLVTRNYDRIFEYDNTQALLDTYSQLLLICGARVENCYNPADESQLPKRLVVNSLVVCRLLLARYIDAEKNGSKILGVGSRYTAPSHNPTPGQLVQVLVTYLLGVQPVDVLHYWKQEPIEWFHRHWNNDNNASISHHALELFSLLLEHYPEKVIPLLNECKELASGFEPSETVLRRMDGLYVALAIKHPRLAPLTLSTFFRPLFPFLKRPWPFIEIMEYRAAWVLVKQELATISDPVHCQIYNLLDHLLTPTKPLVVRLAATEALRRWLFGQFPQNSRVSAWRTSVQDNLWVLLQETFHCPKSRVLVMGAIEKMTQCAGISEDQVTKLLHHLGERDELNEASFMVFLRTVPVISAFVNAPRLNVGLIAESLCNLVVCCVESEKEDVVRVGVDLWQTLIFYKNDVGPYAGSLVTLLLEKVAAEEDTETRYIDLLIYYLLMDLEVIVQCRKVDFFRVLLDRIKRGSHAAMTSTCRVIEAMICSDVARFTPLARIMSESSCFGYLVNTFIHARNDYQARDAILLVLARLTLHRTDEFVQALHGLGTEDNPSEAAVRLIECWLFAYPKITQPKLLKLSVLALGELIRAEIEDCDHYIPSMVKIWTKFLYTTLEDASGNSPRYWTNSNSITDKDALKNCKPTGDFPFRVQLIGLHDPAYTIHTGRAIADLLERIIQVFPGGDAVLERTLANSPHGCSLKTLYTAILGSSGMN</sequence>
<evidence type="ECO:0000256" key="4">
    <source>
        <dbReference type="ARBA" id="ARBA00023242"/>
    </source>
</evidence>
<organism evidence="6 7">
    <name type="scientific">Dispira parvispora</name>
    <dbReference type="NCBI Taxonomy" id="1520584"/>
    <lineage>
        <taxon>Eukaryota</taxon>
        <taxon>Fungi</taxon>
        <taxon>Fungi incertae sedis</taxon>
        <taxon>Zoopagomycota</taxon>
        <taxon>Kickxellomycotina</taxon>
        <taxon>Dimargaritomycetes</taxon>
        <taxon>Dimargaritales</taxon>
        <taxon>Dimargaritaceae</taxon>
        <taxon>Dispira</taxon>
    </lineage>
</organism>
<dbReference type="SUPFAM" id="SSF48371">
    <property type="entry name" value="ARM repeat"/>
    <property type="match status" value="1"/>
</dbReference>
<evidence type="ECO:0000256" key="3">
    <source>
        <dbReference type="ARBA" id="ARBA00022448"/>
    </source>
</evidence>
<dbReference type="GO" id="GO:0005635">
    <property type="term" value="C:nuclear envelope"/>
    <property type="evidence" value="ECO:0007669"/>
    <property type="project" value="TreeGrafter"/>
</dbReference>
<dbReference type="GO" id="GO:0031267">
    <property type="term" value="F:small GTPase binding"/>
    <property type="evidence" value="ECO:0007669"/>
    <property type="project" value="InterPro"/>
</dbReference>
<proteinExistence type="inferred from homology"/>
<comment type="similarity">
    <text evidence="2">Belongs to the importin beta family.</text>
</comment>
<evidence type="ECO:0000256" key="1">
    <source>
        <dbReference type="ARBA" id="ARBA00004123"/>
    </source>
</evidence>
<evidence type="ECO:0000313" key="6">
    <source>
        <dbReference type="EMBL" id="KAJ1966082.1"/>
    </source>
</evidence>
<keyword evidence="3" id="KW-0813">Transport</keyword>
<keyword evidence="7" id="KW-1185">Reference proteome</keyword>
<dbReference type="InterPro" id="IPR058669">
    <property type="entry name" value="TPR_IPO7/11-like"/>
</dbReference>
<feature type="domain" description="Importin N-terminal" evidence="5">
    <location>
        <begin position="23"/>
        <end position="96"/>
    </location>
</feature>
<dbReference type="EMBL" id="JANBPY010000542">
    <property type="protein sequence ID" value="KAJ1966082.1"/>
    <property type="molecule type" value="Genomic_DNA"/>
</dbReference>
<dbReference type="InterPro" id="IPR001494">
    <property type="entry name" value="Importin-beta_N"/>
</dbReference>
<dbReference type="AlphaFoldDB" id="A0A9W8ASM3"/>
<dbReference type="Proteomes" id="UP001150925">
    <property type="component" value="Unassembled WGS sequence"/>
</dbReference>
<accession>A0A9W8ASM3</accession>
<dbReference type="PANTHER" id="PTHR10997:SF7">
    <property type="entry name" value="IMPORTIN-11"/>
    <property type="match status" value="1"/>
</dbReference>
<gene>
    <name evidence="6" type="ORF">IWQ62_002512</name>
</gene>
<protein>
    <recommendedName>
        <fullName evidence="5">Importin N-terminal domain-containing protein</fullName>
    </recommendedName>
</protein>